<comment type="caution">
    <text evidence="1">The sequence shown here is derived from an EMBL/GenBank/DDBJ whole genome shotgun (WGS) entry which is preliminary data.</text>
</comment>
<gene>
    <name evidence="1" type="ORF">BV25DRAFT_1921536</name>
</gene>
<organism evidence="1 2">
    <name type="scientific">Artomyces pyxidatus</name>
    <dbReference type="NCBI Taxonomy" id="48021"/>
    <lineage>
        <taxon>Eukaryota</taxon>
        <taxon>Fungi</taxon>
        <taxon>Dikarya</taxon>
        <taxon>Basidiomycota</taxon>
        <taxon>Agaricomycotina</taxon>
        <taxon>Agaricomycetes</taxon>
        <taxon>Russulales</taxon>
        <taxon>Auriscalpiaceae</taxon>
        <taxon>Artomyces</taxon>
    </lineage>
</organism>
<dbReference type="Proteomes" id="UP000814140">
    <property type="component" value="Unassembled WGS sequence"/>
</dbReference>
<reference evidence="1" key="1">
    <citation type="submission" date="2021-03" db="EMBL/GenBank/DDBJ databases">
        <authorList>
            <consortium name="DOE Joint Genome Institute"/>
            <person name="Ahrendt S."/>
            <person name="Looney B.P."/>
            <person name="Miyauchi S."/>
            <person name="Morin E."/>
            <person name="Drula E."/>
            <person name="Courty P.E."/>
            <person name="Chicoki N."/>
            <person name="Fauchery L."/>
            <person name="Kohler A."/>
            <person name="Kuo A."/>
            <person name="Labutti K."/>
            <person name="Pangilinan J."/>
            <person name="Lipzen A."/>
            <person name="Riley R."/>
            <person name="Andreopoulos W."/>
            <person name="He G."/>
            <person name="Johnson J."/>
            <person name="Barry K.W."/>
            <person name="Grigoriev I.V."/>
            <person name="Nagy L."/>
            <person name="Hibbett D."/>
            <person name="Henrissat B."/>
            <person name="Matheny P.B."/>
            <person name="Labbe J."/>
            <person name="Martin F."/>
        </authorList>
    </citation>
    <scope>NUCLEOTIDE SEQUENCE</scope>
    <source>
        <strain evidence="1">HHB10654</strain>
    </source>
</reference>
<dbReference type="EMBL" id="MU277279">
    <property type="protein sequence ID" value="KAI0055802.1"/>
    <property type="molecule type" value="Genomic_DNA"/>
</dbReference>
<protein>
    <submittedName>
        <fullName evidence="1">Uncharacterized protein</fullName>
    </submittedName>
</protein>
<evidence type="ECO:0000313" key="2">
    <source>
        <dbReference type="Proteomes" id="UP000814140"/>
    </source>
</evidence>
<keyword evidence="2" id="KW-1185">Reference proteome</keyword>
<name>A0ACB8SHU4_9AGAM</name>
<accession>A0ACB8SHU4</accession>
<evidence type="ECO:0000313" key="1">
    <source>
        <dbReference type="EMBL" id="KAI0055802.1"/>
    </source>
</evidence>
<sequence>MAKRTSNPKRSAAQKKANARVVLDEVASDAEAEQPRETRRSKRAREEATAQGDDDAHNGGAAAKGSHGQRQKKAKQAQAPGAEPTRRKRANTSELQPDAVKKAKGTTHRPPIVECDSSDASEHQPSPTPRERRAQRKRQGSPSELTGVADALNGLRVDDVEDDAEEGGPSEESSGSEFSKPSTRDEEEEEGSEKFGVSGEDSGGDAGDAGHGHGQSRPAKTKGARDKCSSAREQLELAVPTFEPTKGKAAGTNATASVSSRKGARSAAAPDRDERALAPTSDSESGDASKPRRKALPKRVKPTTATSATLTTDGASNNGTEAAARVTSTGQNQKTSSGAKKTQTSSVSKSGSKMPANSPKTPASATKTGASASKNATPATKMPAGNAAGVQHSGSPATIASAKSVRANPARSSKSQSTPKTAASAGWEEGREIELLEEEEEEVEVEIRDEEQSDNANADGGEEDEGVDEPSNANTTPSTNRSTPSAPLDIELRPLTGGKIGNLGDQKAPVKAVLHEATTKQLHLVLGWTNFMPKDLAYRIELSRQALIAAAKKVRQVEVETRLREDEAYATRLGGLVRDRMSSIRNELKARASKKIAEHYEFAKYGGKDKLALGIANLTKAPGYLYIFPGNSFTERYEKEALFCHPAIIQGLSDSYLGKRPKARLPTKWYTSSIKEGEGSEEPEVPAPMLAFQAVATLACLKDHQSGSHVAIAFHTSDDAEDSYGEAYKNHMTTLLGLKQKNPDGYHTLMHYLYMAASGLVMIDEHTDPASTSGGIENPEVDLTKIGSTLKLRRRN</sequence>
<reference evidence="1" key="2">
    <citation type="journal article" date="2022" name="New Phytol.">
        <title>Evolutionary transition to the ectomycorrhizal habit in the genomes of a hyperdiverse lineage of mushroom-forming fungi.</title>
        <authorList>
            <person name="Looney B."/>
            <person name="Miyauchi S."/>
            <person name="Morin E."/>
            <person name="Drula E."/>
            <person name="Courty P.E."/>
            <person name="Kohler A."/>
            <person name="Kuo A."/>
            <person name="LaButti K."/>
            <person name="Pangilinan J."/>
            <person name="Lipzen A."/>
            <person name="Riley R."/>
            <person name="Andreopoulos W."/>
            <person name="He G."/>
            <person name="Johnson J."/>
            <person name="Nolan M."/>
            <person name="Tritt A."/>
            <person name="Barry K.W."/>
            <person name="Grigoriev I.V."/>
            <person name="Nagy L.G."/>
            <person name="Hibbett D."/>
            <person name="Henrissat B."/>
            <person name="Matheny P.B."/>
            <person name="Labbe J."/>
            <person name="Martin F.M."/>
        </authorList>
    </citation>
    <scope>NUCLEOTIDE SEQUENCE</scope>
    <source>
        <strain evidence="1">HHB10654</strain>
    </source>
</reference>
<proteinExistence type="predicted"/>